<dbReference type="KEGG" id="cqn:G7Y29_10215"/>
<gene>
    <name evidence="1" type="ORF">G7Y29_10215</name>
</gene>
<proteinExistence type="predicted"/>
<dbReference type="Proteomes" id="UP000594586">
    <property type="component" value="Chromosome"/>
</dbReference>
<evidence type="ECO:0000313" key="2">
    <source>
        <dbReference type="Proteomes" id="UP000594586"/>
    </source>
</evidence>
<sequence>MDFNAILAPAIEFSSEGIGKVLFDLAQLFYNIFYPANAEAAHPVEIPR</sequence>
<keyword evidence="2" id="KW-1185">Reference proteome</keyword>
<name>A0A7T0KMP0_9CORY</name>
<protein>
    <submittedName>
        <fullName evidence="1">Uncharacterized protein</fullName>
    </submittedName>
</protein>
<reference evidence="1 2" key="1">
    <citation type="submission" date="2020-11" db="EMBL/GenBank/DDBJ databases">
        <title>Corynebacterium sp. MC1420.</title>
        <authorList>
            <person name="Zhou J."/>
        </authorList>
    </citation>
    <scope>NUCLEOTIDE SEQUENCE [LARGE SCALE GENOMIC DNA]</scope>
    <source>
        <strain evidence="1 2">MC1420</strain>
    </source>
</reference>
<dbReference type="RefSeq" id="WP_165002461.1">
    <property type="nucleotide sequence ID" value="NZ_CP064955.1"/>
</dbReference>
<accession>A0A7T0KMP0</accession>
<evidence type="ECO:0000313" key="1">
    <source>
        <dbReference type="EMBL" id="QPK83186.1"/>
    </source>
</evidence>
<organism evidence="1 2">
    <name type="scientific">Corynebacterium qintianiae</name>
    <dbReference type="NCBI Taxonomy" id="2709392"/>
    <lineage>
        <taxon>Bacteria</taxon>
        <taxon>Bacillati</taxon>
        <taxon>Actinomycetota</taxon>
        <taxon>Actinomycetes</taxon>
        <taxon>Mycobacteriales</taxon>
        <taxon>Corynebacteriaceae</taxon>
        <taxon>Corynebacterium</taxon>
    </lineage>
</organism>
<dbReference type="EMBL" id="CP064955">
    <property type="protein sequence ID" value="QPK83186.1"/>
    <property type="molecule type" value="Genomic_DNA"/>
</dbReference>
<dbReference type="AlphaFoldDB" id="A0A7T0KMP0"/>